<dbReference type="Pfam" id="PF21825">
    <property type="entry name" value="crAss001_48"/>
    <property type="match status" value="1"/>
</dbReference>
<sequence length="96" mass="11302">MDNYKQRMIEEYKQLAERFIKLGRLIEKHNSGTLDFKPACPMELLEDQHCAMRLYLNILVQRATIEGIDLNDIEIEAGDTERELKRLAVLLSRLIR</sequence>
<dbReference type="EMBL" id="BK015021">
    <property type="protein sequence ID" value="DAD87439.1"/>
    <property type="molecule type" value="Genomic_DNA"/>
</dbReference>
<reference evidence="1" key="1">
    <citation type="journal article" date="2021" name="Proc. Natl. Acad. Sci. U.S.A.">
        <title>A Catalog of Tens of Thousands of Viruses from Human Metagenomes Reveals Hidden Associations with Chronic Diseases.</title>
        <authorList>
            <person name="Tisza M.J."/>
            <person name="Buck C.B."/>
        </authorList>
    </citation>
    <scope>NUCLEOTIDE SEQUENCE</scope>
    <source>
        <strain evidence="1">CthrK8</strain>
    </source>
</reference>
<evidence type="ECO:0000313" key="1">
    <source>
        <dbReference type="EMBL" id="DAD87439.1"/>
    </source>
</evidence>
<protein>
    <recommendedName>
        <fullName evidence="2">Phage protein</fullName>
    </recommendedName>
</protein>
<dbReference type="InterPro" id="IPR054052">
    <property type="entry name" value="Y16Q-like"/>
</dbReference>
<proteinExistence type="predicted"/>
<name>A0A8S5MZ91_9CAUD</name>
<accession>A0A8S5MZ91</accession>
<evidence type="ECO:0008006" key="2">
    <source>
        <dbReference type="Google" id="ProtNLM"/>
    </source>
</evidence>
<organism evidence="1">
    <name type="scientific">Siphoviridae sp. cthrK8</name>
    <dbReference type="NCBI Taxonomy" id="2826429"/>
    <lineage>
        <taxon>Viruses</taxon>
        <taxon>Duplodnaviria</taxon>
        <taxon>Heunggongvirae</taxon>
        <taxon>Uroviricota</taxon>
        <taxon>Caudoviricetes</taxon>
    </lineage>
</organism>